<feature type="non-terminal residue" evidence="1">
    <location>
        <position position="1"/>
    </location>
</feature>
<evidence type="ECO:0000313" key="2">
    <source>
        <dbReference type="Proteomes" id="UP000499080"/>
    </source>
</evidence>
<gene>
    <name evidence="1" type="ORF">AVEN_159256-2_1</name>
</gene>
<name>A0A4Y2A1M0_ARAVE</name>
<dbReference type="EMBL" id="BGPR01000003">
    <property type="protein sequence ID" value="GBL73186.1"/>
    <property type="molecule type" value="Genomic_DNA"/>
</dbReference>
<dbReference type="AlphaFoldDB" id="A0A4Y2A1M0"/>
<accession>A0A4Y2A1M0</accession>
<organism evidence="1 2">
    <name type="scientific">Araneus ventricosus</name>
    <name type="common">Orbweaver spider</name>
    <name type="synonym">Epeira ventricosa</name>
    <dbReference type="NCBI Taxonomy" id="182803"/>
    <lineage>
        <taxon>Eukaryota</taxon>
        <taxon>Metazoa</taxon>
        <taxon>Ecdysozoa</taxon>
        <taxon>Arthropoda</taxon>
        <taxon>Chelicerata</taxon>
        <taxon>Arachnida</taxon>
        <taxon>Araneae</taxon>
        <taxon>Araneomorphae</taxon>
        <taxon>Entelegynae</taxon>
        <taxon>Araneoidea</taxon>
        <taxon>Araneidae</taxon>
        <taxon>Araneus</taxon>
    </lineage>
</organism>
<sequence length="64" mass="7620">IIVIRRHLRDMEIAQFMEAPDCKMEGVSEHENHTCEERATSDLGDLIFWVPEFCQFYENCSKRN</sequence>
<protein>
    <submittedName>
        <fullName evidence="1">Uncharacterized protein</fullName>
    </submittedName>
</protein>
<reference evidence="1 2" key="1">
    <citation type="journal article" date="2019" name="Sci. Rep.">
        <title>Orb-weaving spider Araneus ventricosus genome elucidates the spidroin gene catalogue.</title>
        <authorList>
            <person name="Kono N."/>
            <person name="Nakamura H."/>
            <person name="Ohtoshi R."/>
            <person name="Moran D.A.P."/>
            <person name="Shinohara A."/>
            <person name="Yoshida Y."/>
            <person name="Fujiwara M."/>
            <person name="Mori M."/>
            <person name="Tomita M."/>
            <person name="Arakawa K."/>
        </authorList>
    </citation>
    <scope>NUCLEOTIDE SEQUENCE [LARGE SCALE GENOMIC DNA]</scope>
</reference>
<evidence type="ECO:0000313" key="1">
    <source>
        <dbReference type="EMBL" id="GBL73186.1"/>
    </source>
</evidence>
<keyword evidence="2" id="KW-1185">Reference proteome</keyword>
<proteinExistence type="predicted"/>
<comment type="caution">
    <text evidence="1">The sequence shown here is derived from an EMBL/GenBank/DDBJ whole genome shotgun (WGS) entry which is preliminary data.</text>
</comment>
<dbReference type="Proteomes" id="UP000499080">
    <property type="component" value="Unassembled WGS sequence"/>
</dbReference>